<protein>
    <submittedName>
        <fullName evidence="3">Uncharacterized protein</fullName>
    </submittedName>
</protein>
<dbReference type="Proteomes" id="UP000198850">
    <property type="component" value="Unassembled WGS sequence"/>
</dbReference>
<feature type="chain" id="PRO_5011467758" evidence="2">
    <location>
        <begin position="19"/>
        <end position="165"/>
    </location>
</feature>
<accession>A0A1H4B6U8</accession>
<keyword evidence="2" id="KW-0732">Signal</keyword>
<dbReference type="STRING" id="425514.SAMN05443550_103227"/>
<evidence type="ECO:0000313" key="3">
    <source>
        <dbReference type="EMBL" id="SEA43840.1"/>
    </source>
</evidence>
<sequence>MRVLALGCLLLVSFEACSLFRQTTKTKEEESTSARTDTGLRIISERERKAFSNMLTFKRDSGSRNYTVQVWPLGNFTFSPERGFEGQAEKVLITGQDRQVRSSSNLVKTQELSRGKTTGELKQSTERNAKSSINKTESSPSWKWIIGITVLVCLILIWRFKPSLF</sequence>
<name>A0A1H4B6U8_9SPHI</name>
<organism evidence="3 4">
    <name type="scientific">Pedobacter hartonius</name>
    <dbReference type="NCBI Taxonomy" id="425514"/>
    <lineage>
        <taxon>Bacteria</taxon>
        <taxon>Pseudomonadati</taxon>
        <taxon>Bacteroidota</taxon>
        <taxon>Sphingobacteriia</taxon>
        <taxon>Sphingobacteriales</taxon>
        <taxon>Sphingobacteriaceae</taxon>
        <taxon>Pedobacter</taxon>
    </lineage>
</organism>
<feature type="signal peptide" evidence="2">
    <location>
        <begin position="1"/>
        <end position="18"/>
    </location>
</feature>
<evidence type="ECO:0000313" key="4">
    <source>
        <dbReference type="Proteomes" id="UP000198850"/>
    </source>
</evidence>
<proteinExistence type="predicted"/>
<gene>
    <name evidence="3" type="ORF">SAMN05443550_103227</name>
</gene>
<evidence type="ECO:0000256" key="2">
    <source>
        <dbReference type="SAM" id="SignalP"/>
    </source>
</evidence>
<feature type="compositionally biased region" description="Basic and acidic residues" evidence="1">
    <location>
        <begin position="111"/>
        <end position="129"/>
    </location>
</feature>
<feature type="region of interest" description="Disordered" evidence="1">
    <location>
        <begin position="103"/>
        <end position="135"/>
    </location>
</feature>
<dbReference type="EMBL" id="FNRA01000003">
    <property type="protein sequence ID" value="SEA43840.1"/>
    <property type="molecule type" value="Genomic_DNA"/>
</dbReference>
<dbReference type="AlphaFoldDB" id="A0A1H4B6U8"/>
<dbReference type="RefSeq" id="WP_090555867.1">
    <property type="nucleotide sequence ID" value="NZ_FNRA01000003.1"/>
</dbReference>
<keyword evidence="4" id="KW-1185">Reference proteome</keyword>
<dbReference type="OrthoDB" id="773352at2"/>
<evidence type="ECO:0000256" key="1">
    <source>
        <dbReference type="SAM" id="MobiDB-lite"/>
    </source>
</evidence>
<reference evidence="3 4" key="1">
    <citation type="submission" date="2016-10" db="EMBL/GenBank/DDBJ databases">
        <authorList>
            <person name="de Groot N.N."/>
        </authorList>
    </citation>
    <scope>NUCLEOTIDE SEQUENCE [LARGE SCALE GENOMIC DNA]</scope>
    <source>
        <strain evidence="3 4">DSM 19033</strain>
    </source>
</reference>